<dbReference type="Proteomes" id="UP001529510">
    <property type="component" value="Unassembled WGS sequence"/>
</dbReference>
<feature type="region of interest" description="Disordered" evidence="1">
    <location>
        <begin position="1"/>
        <end position="55"/>
    </location>
</feature>
<accession>A0ABD0Q9R3</accession>
<reference evidence="2 3" key="1">
    <citation type="submission" date="2024-05" db="EMBL/GenBank/DDBJ databases">
        <title>Genome sequencing and assembly of Indian major carp, Cirrhinus mrigala (Hamilton, 1822).</title>
        <authorList>
            <person name="Mohindra V."/>
            <person name="Chowdhury L.M."/>
            <person name="Lal K."/>
            <person name="Jena J.K."/>
        </authorList>
    </citation>
    <scope>NUCLEOTIDE SEQUENCE [LARGE SCALE GENOMIC DNA]</scope>
    <source>
        <strain evidence="2">CM1030</strain>
        <tissue evidence="2">Blood</tissue>
    </source>
</reference>
<dbReference type="AlphaFoldDB" id="A0ABD0Q9R3"/>
<feature type="non-terminal residue" evidence="2">
    <location>
        <position position="55"/>
    </location>
</feature>
<feature type="compositionally biased region" description="Polar residues" evidence="1">
    <location>
        <begin position="44"/>
        <end position="55"/>
    </location>
</feature>
<sequence>MKANPGYKWCPATNKPVKSPSHSVSNPRKKVCKESSVAKKQPKTDSTPQLNFAMA</sequence>
<keyword evidence="3" id="KW-1185">Reference proteome</keyword>
<evidence type="ECO:0000256" key="1">
    <source>
        <dbReference type="SAM" id="MobiDB-lite"/>
    </source>
</evidence>
<evidence type="ECO:0000313" key="3">
    <source>
        <dbReference type="Proteomes" id="UP001529510"/>
    </source>
</evidence>
<evidence type="ECO:0000313" key="2">
    <source>
        <dbReference type="EMBL" id="KAL0182682.1"/>
    </source>
</evidence>
<comment type="caution">
    <text evidence="2">The sequence shown here is derived from an EMBL/GenBank/DDBJ whole genome shotgun (WGS) entry which is preliminary data.</text>
</comment>
<protein>
    <submittedName>
        <fullName evidence="2">Uncharacterized protein</fullName>
    </submittedName>
</protein>
<dbReference type="EMBL" id="JAMKFB020000010">
    <property type="protein sequence ID" value="KAL0182682.1"/>
    <property type="molecule type" value="Genomic_DNA"/>
</dbReference>
<name>A0ABD0Q9R3_CIRMR</name>
<proteinExistence type="predicted"/>
<organism evidence="2 3">
    <name type="scientific">Cirrhinus mrigala</name>
    <name type="common">Mrigala</name>
    <dbReference type="NCBI Taxonomy" id="683832"/>
    <lineage>
        <taxon>Eukaryota</taxon>
        <taxon>Metazoa</taxon>
        <taxon>Chordata</taxon>
        <taxon>Craniata</taxon>
        <taxon>Vertebrata</taxon>
        <taxon>Euteleostomi</taxon>
        <taxon>Actinopterygii</taxon>
        <taxon>Neopterygii</taxon>
        <taxon>Teleostei</taxon>
        <taxon>Ostariophysi</taxon>
        <taxon>Cypriniformes</taxon>
        <taxon>Cyprinidae</taxon>
        <taxon>Labeoninae</taxon>
        <taxon>Labeonini</taxon>
        <taxon>Cirrhinus</taxon>
    </lineage>
</organism>
<gene>
    <name evidence="2" type="ORF">M9458_022057</name>
</gene>